<dbReference type="Proteomes" id="UP000738349">
    <property type="component" value="Unassembled WGS sequence"/>
</dbReference>
<evidence type="ECO:0000313" key="2">
    <source>
        <dbReference type="Proteomes" id="UP000738349"/>
    </source>
</evidence>
<evidence type="ECO:0000313" key="1">
    <source>
        <dbReference type="EMBL" id="KAH7146112.1"/>
    </source>
</evidence>
<comment type="caution">
    <text evidence="1">The sequence shown here is derived from an EMBL/GenBank/DDBJ whole genome shotgun (WGS) entry which is preliminary data.</text>
</comment>
<protein>
    <recommendedName>
        <fullName evidence="3">Ankyrin repeat protein</fullName>
    </recommendedName>
</protein>
<evidence type="ECO:0008006" key="3">
    <source>
        <dbReference type="Google" id="ProtNLM"/>
    </source>
</evidence>
<accession>A0A9P9EVN3</accession>
<name>A0A9P9EVN3_9HYPO</name>
<proteinExistence type="predicted"/>
<dbReference type="Pfam" id="PF12796">
    <property type="entry name" value="Ank_2"/>
    <property type="match status" value="1"/>
</dbReference>
<sequence>MFSIQRFLPYMPRGKIEFIVDSIQASTDDYRCTSNVIEKKTLPFGLFPLEDFQFFEGRTAYLPQNKTRLKVTPIHDAAARGKEDVVSLLLKSSNVNDEHQDASALSLALYSGNFHVAELLLNGGARPDCGLLMTGLHAAARRGLKNEIEMFVKI</sequence>
<dbReference type="Gene3D" id="1.25.40.20">
    <property type="entry name" value="Ankyrin repeat-containing domain"/>
    <property type="match status" value="1"/>
</dbReference>
<dbReference type="AlphaFoldDB" id="A0A9P9EVN3"/>
<dbReference type="SUPFAM" id="SSF48403">
    <property type="entry name" value="Ankyrin repeat"/>
    <property type="match status" value="1"/>
</dbReference>
<dbReference type="InterPro" id="IPR002110">
    <property type="entry name" value="Ankyrin_rpt"/>
</dbReference>
<dbReference type="InterPro" id="IPR036770">
    <property type="entry name" value="Ankyrin_rpt-contain_sf"/>
</dbReference>
<gene>
    <name evidence="1" type="ORF">EDB81DRAFT_933946</name>
</gene>
<dbReference type="SMART" id="SM00248">
    <property type="entry name" value="ANK"/>
    <property type="match status" value="2"/>
</dbReference>
<dbReference type="OrthoDB" id="341259at2759"/>
<organism evidence="1 2">
    <name type="scientific">Dactylonectria macrodidyma</name>
    <dbReference type="NCBI Taxonomy" id="307937"/>
    <lineage>
        <taxon>Eukaryota</taxon>
        <taxon>Fungi</taxon>
        <taxon>Dikarya</taxon>
        <taxon>Ascomycota</taxon>
        <taxon>Pezizomycotina</taxon>
        <taxon>Sordariomycetes</taxon>
        <taxon>Hypocreomycetidae</taxon>
        <taxon>Hypocreales</taxon>
        <taxon>Nectriaceae</taxon>
        <taxon>Dactylonectria</taxon>
    </lineage>
</organism>
<keyword evidence="2" id="KW-1185">Reference proteome</keyword>
<reference evidence="1" key="1">
    <citation type="journal article" date="2021" name="Nat. Commun.">
        <title>Genetic determinants of endophytism in the Arabidopsis root mycobiome.</title>
        <authorList>
            <person name="Mesny F."/>
            <person name="Miyauchi S."/>
            <person name="Thiergart T."/>
            <person name="Pickel B."/>
            <person name="Atanasova L."/>
            <person name="Karlsson M."/>
            <person name="Huettel B."/>
            <person name="Barry K.W."/>
            <person name="Haridas S."/>
            <person name="Chen C."/>
            <person name="Bauer D."/>
            <person name="Andreopoulos W."/>
            <person name="Pangilinan J."/>
            <person name="LaButti K."/>
            <person name="Riley R."/>
            <person name="Lipzen A."/>
            <person name="Clum A."/>
            <person name="Drula E."/>
            <person name="Henrissat B."/>
            <person name="Kohler A."/>
            <person name="Grigoriev I.V."/>
            <person name="Martin F.M."/>
            <person name="Hacquard S."/>
        </authorList>
    </citation>
    <scope>NUCLEOTIDE SEQUENCE</scope>
    <source>
        <strain evidence="1">MPI-CAGE-AT-0147</strain>
    </source>
</reference>
<dbReference type="EMBL" id="JAGMUV010000008">
    <property type="protein sequence ID" value="KAH7146112.1"/>
    <property type="molecule type" value="Genomic_DNA"/>
</dbReference>